<gene>
    <name evidence="3" type="ORF">GGR37_000649</name>
</gene>
<accession>A0A7W7A8L4</accession>
<evidence type="ECO:0000259" key="2">
    <source>
        <dbReference type="Pfam" id="PF07811"/>
    </source>
</evidence>
<dbReference type="EMBL" id="JACHOA010000001">
    <property type="protein sequence ID" value="MBB4612403.1"/>
    <property type="molecule type" value="Genomic_DNA"/>
</dbReference>
<proteinExistence type="predicted"/>
<keyword evidence="1" id="KW-0472">Membrane</keyword>
<feature type="transmembrane region" description="Helical" evidence="1">
    <location>
        <begin position="20"/>
        <end position="46"/>
    </location>
</feature>
<reference evidence="3 4" key="1">
    <citation type="submission" date="2020-08" db="EMBL/GenBank/DDBJ databases">
        <title>Genomic Encyclopedia of Type Strains, Phase IV (KMG-IV): sequencing the most valuable type-strain genomes for metagenomic binning, comparative biology and taxonomic classification.</title>
        <authorList>
            <person name="Goeker M."/>
        </authorList>
    </citation>
    <scope>NUCLEOTIDE SEQUENCE [LARGE SCALE GENOMIC DNA]</scope>
    <source>
        <strain evidence="3 4">DSM 17507</strain>
    </source>
</reference>
<evidence type="ECO:0000256" key="1">
    <source>
        <dbReference type="SAM" id="Phobius"/>
    </source>
</evidence>
<keyword evidence="1" id="KW-0812">Transmembrane</keyword>
<evidence type="ECO:0000313" key="4">
    <source>
        <dbReference type="Proteomes" id="UP000538566"/>
    </source>
</evidence>
<keyword evidence="4" id="KW-1185">Reference proteome</keyword>
<feature type="domain" description="TadE-like" evidence="2">
    <location>
        <begin position="13"/>
        <end position="55"/>
    </location>
</feature>
<organism evidence="3 4">
    <name type="scientific">Novosphingobium taihuense</name>
    <dbReference type="NCBI Taxonomy" id="260085"/>
    <lineage>
        <taxon>Bacteria</taxon>
        <taxon>Pseudomonadati</taxon>
        <taxon>Pseudomonadota</taxon>
        <taxon>Alphaproteobacteria</taxon>
        <taxon>Sphingomonadales</taxon>
        <taxon>Sphingomonadaceae</taxon>
        <taxon>Novosphingobium</taxon>
    </lineage>
</organism>
<dbReference type="Proteomes" id="UP000538566">
    <property type="component" value="Unassembled WGS sequence"/>
</dbReference>
<dbReference type="InterPro" id="IPR012495">
    <property type="entry name" value="TadE-like_dom"/>
</dbReference>
<protein>
    <submittedName>
        <fullName evidence="3">Flp pilus assembly protein TadG</fullName>
    </submittedName>
</protein>
<dbReference type="RefSeq" id="WP_258536928.1">
    <property type="nucleotide sequence ID" value="NZ_JACHOA010000001.1"/>
</dbReference>
<evidence type="ECO:0000313" key="3">
    <source>
        <dbReference type="EMBL" id="MBB4612403.1"/>
    </source>
</evidence>
<comment type="caution">
    <text evidence="3">The sequence shown here is derived from an EMBL/GenBank/DDBJ whole genome shotgun (WGS) entry which is preliminary data.</text>
</comment>
<sequence>MTVRQQLARDSQGVTTIEFAMVMPVFLLALVGCLDLGQMVYAIGVLDGAVEKAARDSTLETGNTANADAAVTSAVEKILPGARISSTRKSYFDFAHVSRGEPLNDTNGDGLCSTGEGYTDENGNGSWDDDLGRTGNGGANDVIVYTVNVRYDPVFAIPFVPIDWREREISSTAVKRNQPYALQEGGYGSTARVC</sequence>
<dbReference type="Pfam" id="PF07811">
    <property type="entry name" value="TadE"/>
    <property type="match status" value="1"/>
</dbReference>
<keyword evidence="1" id="KW-1133">Transmembrane helix</keyword>
<dbReference type="AlphaFoldDB" id="A0A7W7A8L4"/>
<name>A0A7W7A8L4_9SPHN</name>
<dbReference type="PROSITE" id="PS51257">
    <property type="entry name" value="PROKAR_LIPOPROTEIN"/>
    <property type="match status" value="1"/>
</dbReference>